<evidence type="ECO:0000313" key="3">
    <source>
        <dbReference type="Proteomes" id="UP001412239"/>
    </source>
</evidence>
<keyword evidence="3" id="KW-1185">Reference proteome</keyword>
<protein>
    <submittedName>
        <fullName evidence="2">Uncharacterized protein</fullName>
    </submittedName>
</protein>
<sequence length="164" mass="16609">MSSSESSTLSADLIFEFALAAQVSLAALVALVFADFGAFTVAPLALGVAAFFGPFLPIIPFCELDLLIDSSPLGFFPVSETCDGSVASPITFMLGGGTGFAGLVDCGAGGHGSTFPLSSGASVFCHSGASRGNRSLLKAALQFDMAASRFACDGYGNSQISRSL</sequence>
<accession>A0A292Q8X1</accession>
<feature type="transmembrane region" description="Helical" evidence="1">
    <location>
        <begin position="41"/>
        <end position="61"/>
    </location>
</feature>
<organism evidence="2 3">
    <name type="scientific">Tuber aestivum</name>
    <name type="common">summer truffle</name>
    <dbReference type="NCBI Taxonomy" id="59557"/>
    <lineage>
        <taxon>Eukaryota</taxon>
        <taxon>Fungi</taxon>
        <taxon>Dikarya</taxon>
        <taxon>Ascomycota</taxon>
        <taxon>Pezizomycotina</taxon>
        <taxon>Pezizomycetes</taxon>
        <taxon>Pezizales</taxon>
        <taxon>Tuberaceae</taxon>
        <taxon>Tuber</taxon>
    </lineage>
</organism>
<proteinExistence type="predicted"/>
<keyword evidence="1" id="KW-0812">Transmembrane</keyword>
<keyword evidence="1" id="KW-1133">Transmembrane helix</keyword>
<name>A0A292Q8X1_9PEZI</name>
<evidence type="ECO:0000313" key="2">
    <source>
        <dbReference type="EMBL" id="CUS15157.1"/>
    </source>
</evidence>
<evidence type="ECO:0000256" key="1">
    <source>
        <dbReference type="SAM" id="Phobius"/>
    </source>
</evidence>
<keyword evidence="1" id="KW-0472">Membrane</keyword>
<dbReference type="EMBL" id="LN890950">
    <property type="protein sequence ID" value="CUS15157.1"/>
    <property type="molecule type" value="Genomic_DNA"/>
</dbReference>
<feature type="transmembrane region" description="Helical" evidence="1">
    <location>
        <begin position="13"/>
        <end position="34"/>
    </location>
</feature>
<reference evidence="2" key="1">
    <citation type="submission" date="2015-10" db="EMBL/GenBank/DDBJ databases">
        <authorList>
            <person name="Regsiter A."/>
            <person name="william w."/>
        </authorList>
    </citation>
    <scope>NUCLEOTIDE SEQUENCE</scope>
    <source>
        <strain evidence="2">Montdore</strain>
    </source>
</reference>
<dbReference type="Proteomes" id="UP001412239">
    <property type="component" value="Unassembled WGS sequence"/>
</dbReference>
<gene>
    <name evidence="2" type="ORF">GSTUAT00000777001</name>
</gene>
<dbReference type="AlphaFoldDB" id="A0A292Q8X1"/>